<dbReference type="InterPro" id="IPR015424">
    <property type="entry name" value="PyrdxlP-dep_Trfase"/>
</dbReference>
<keyword evidence="7" id="KW-0169">Cobalamin biosynthesis</keyword>
<sequence>MSTPRIAVAAPASGQGKTTVAVGIMAALSRAGHVVAPAKVGPDYIDPGYHALATGRPGRNLDPWLLGGPEAIAPMLAHACAATTPADVAVVEGVMGLHDGRIGTDGFASTAHVAALTATPVVLVVDISSASRTVAATVHGMRTWGAAAGPGVDGGDVQVVGVVLNKAGSPRHADEARRAVASLGLPVLGVLPRDAGVSAPSRHLGLVPVAERADAAASLDRLAEQTAEHVDLDLLLDLARSAPPLDVAPWDPAAAIRDSAGPDPVHCFGGRPRVAVAGGRAFTFRYPETEELLRAAGCEPVVLDPATDRELPAGTAGLYLGGGFPEVHAAALSTNATLRDEIRDAVRAGMPTVAECAGLLYLCEQVDGHPFAGVVPARAAMHPRLTLRYLDATTGTDSVLGPAGSPVRGHEFHRTRTDPARGERPAWTADGDGHGFALDPAGTGRATVHASYLHVSWAGAPAMPAHLAAAVSDFAARSRTGDTAPVSRAAAAPTTGPRISAQPPMSTGPADAQLTDPLLHHGDTEVGPGLVDLAVNVRVSAPPPWLATQIRSATADLATYPSTGRATAAIARAHGVPEEMVLPTAGAAEAFTLVARALAPRRPVVVHPQFTEPDAALRRAGSPAEHVVLDAATGFALDDDAVVRVRAADPDLVVVGNPTNPTGVLHPREQVAALHGPTLLVDEAFLDALGAEREAATTLIDREMAGTLVVRSLTKTWGVAGLRAGYVVGDPALIARLRAQQAHWSVSTPAAVVMEATATPAARAEAEQLAEQARSWRAHLVAGLQRLGHRPVAGEAPFVLVRLGSGAREALRERGYAVRRGDTFPGLDAAWCRIAVRDPLTTDGLLRAVAEITPEEATA</sequence>
<evidence type="ECO:0000256" key="2">
    <source>
        <dbReference type="ARBA" id="ARBA00022598"/>
    </source>
</evidence>
<feature type="site" description="Increases nucleophilicity of active site Cys" evidence="7">
    <location>
        <position position="454"/>
    </location>
</feature>
<evidence type="ECO:0000256" key="8">
    <source>
        <dbReference type="SAM" id="MobiDB-lite"/>
    </source>
</evidence>
<comment type="miscellaneous">
    <text evidence="7">The a and c carboxylates of hydrogenobyrinate are activated for nucleophilic attack via formation of a phosphorylated intermediate by ATP. CobB catalyzes first the amidation of the c-carboxylate, and then that of the a-carboxylate.</text>
</comment>
<evidence type="ECO:0000256" key="4">
    <source>
        <dbReference type="ARBA" id="ARBA00022840"/>
    </source>
</evidence>
<proteinExistence type="inferred from homology"/>
<dbReference type="NCBIfam" id="TIGR00379">
    <property type="entry name" value="cobB"/>
    <property type="match status" value="1"/>
</dbReference>
<evidence type="ECO:0000259" key="11">
    <source>
        <dbReference type="Pfam" id="PF07685"/>
    </source>
</evidence>
<accession>A0A852XA50</accession>
<feature type="region of interest" description="Disordered" evidence="8">
    <location>
        <begin position="398"/>
        <end position="432"/>
    </location>
</feature>
<comment type="domain">
    <text evidence="7">Comprises of two domains. The C-terminal domain contains the binding site for glutamine and catalyzes the hydrolysis of this substrate to glutamate and ammonia. The N-terminal domain is anticipated to bind ATP and hydrogenobyrinate and catalyzes the ultimate synthesis of the diamide product. The ammonia produced via the glutaminase domain is probably translocated to the adjacent domain via a molecular tunnel, where it reacts with an activated intermediate.</text>
</comment>
<dbReference type="InterPro" id="IPR004838">
    <property type="entry name" value="NHTrfase_class1_PyrdxlP-BS"/>
</dbReference>
<evidence type="ECO:0000256" key="7">
    <source>
        <dbReference type="HAMAP-Rule" id="MF_00027"/>
    </source>
</evidence>
<feature type="compositionally biased region" description="Basic and acidic residues" evidence="8">
    <location>
        <begin position="408"/>
        <end position="424"/>
    </location>
</feature>
<dbReference type="PROSITE" id="PS00105">
    <property type="entry name" value="AA_TRANSFER_CLASS_1"/>
    <property type="match status" value="1"/>
</dbReference>
<evidence type="ECO:0000256" key="1">
    <source>
        <dbReference type="ARBA" id="ARBA00001946"/>
    </source>
</evidence>
<dbReference type="SUPFAM" id="SSF53383">
    <property type="entry name" value="PLP-dependent transferases"/>
    <property type="match status" value="1"/>
</dbReference>
<evidence type="ECO:0000259" key="10">
    <source>
        <dbReference type="Pfam" id="PF01656"/>
    </source>
</evidence>
<dbReference type="InterPro" id="IPR002586">
    <property type="entry name" value="CobQ/CobB/MinD/ParA_Nub-bd_dom"/>
</dbReference>
<dbReference type="GO" id="GO:0005524">
    <property type="term" value="F:ATP binding"/>
    <property type="evidence" value="ECO:0007669"/>
    <property type="project" value="UniProtKB-UniRule"/>
</dbReference>
<feature type="domain" description="Aminotransferase class I/classII large" evidence="9">
    <location>
        <begin position="531"/>
        <end position="845"/>
    </location>
</feature>
<dbReference type="PROSITE" id="PS51274">
    <property type="entry name" value="GATASE_COBBQ"/>
    <property type="match status" value="1"/>
</dbReference>
<dbReference type="Gene3D" id="3.90.1150.10">
    <property type="entry name" value="Aspartate Aminotransferase, domain 1"/>
    <property type="match status" value="1"/>
</dbReference>
<evidence type="ECO:0000259" key="9">
    <source>
        <dbReference type="Pfam" id="PF00155"/>
    </source>
</evidence>
<gene>
    <name evidence="7" type="primary">cobB</name>
    <name evidence="12" type="ORF">BJY28_002092</name>
</gene>
<comment type="catalytic activity">
    <reaction evidence="7">
        <text>hydrogenobyrinate + 2 L-glutamine + 2 ATP + 2 H2O = hydrogenobyrinate a,c-diamide + 2 L-glutamate + 2 ADP + 2 phosphate + 2 H(+)</text>
        <dbReference type="Rhea" id="RHEA:12544"/>
        <dbReference type="ChEBI" id="CHEBI:15377"/>
        <dbReference type="ChEBI" id="CHEBI:15378"/>
        <dbReference type="ChEBI" id="CHEBI:29985"/>
        <dbReference type="ChEBI" id="CHEBI:30616"/>
        <dbReference type="ChEBI" id="CHEBI:43474"/>
        <dbReference type="ChEBI" id="CHEBI:58359"/>
        <dbReference type="ChEBI" id="CHEBI:77873"/>
        <dbReference type="ChEBI" id="CHEBI:77874"/>
        <dbReference type="ChEBI" id="CHEBI:456216"/>
        <dbReference type="EC" id="6.3.5.9"/>
    </reaction>
</comment>
<dbReference type="HAMAP" id="MF_00027">
    <property type="entry name" value="CobB_CbiA"/>
    <property type="match status" value="1"/>
</dbReference>
<keyword evidence="6 7" id="KW-0315">Glutamine amidotransferase</keyword>
<dbReference type="CDD" id="cd03130">
    <property type="entry name" value="GATase1_CobB"/>
    <property type="match status" value="1"/>
</dbReference>
<dbReference type="UniPathway" id="UPA00148">
    <property type="reaction ID" value="UER00220"/>
</dbReference>
<dbReference type="InterPro" id="IPR027417">
    <property type="entry name" value="P-loop_NTPase"/>
</dbReference>
<dbReference type="EC" id="6.3.5.9" evidence="7"/>
<feature type="domain" description="CobQ/CobB/MinD/ParA nucleotide binding" evidence="10">
    <location>
        <begin position="6"/>
        <end position="204"/>
    </location>
</feature>
<comment type="pathway">
    <text evidence="7">Cofactor biosynthesis; adenosylcobalamin biosynthesis; cob(II)yrinate a,c-diamide from precorrin-2 (aerobic route): step 9/10.</text>
</comment>
<dbReference type="AlphaFoldDB" id="A0A852XA50"/>
<dbReference type="InterPro" id="IPR004484">
    <property type="entry name" value="CbiA/CobB_synth"/>
</dbReference>
<dbReference type="RefSeq" id="WP_343037058.1">
    <property type="nucleotide sequence ID" value="NZ_JACBZX010000001.1"/>
</dbReference>
<dbReference type="Pfam" id="PF07685">
    <property type="entry name" value="GATase_3"/>
    <property type="match status" value="1"/>
</dbReference>
<name>A0A852XA50_9MICO</name>
<keyword evidence="5 7" id="KW-0460">Magnesium</keyword>
<dbReference type="Gene3D" id="3.40.50.300">
    <property type="entry name" value="P-loop containing nucleotide triphosphate hydrolases"/>
    <property type="match status" value="1"/>
</dbReference>
<organism evidence="12 13">
    <name type="scientific">Janibacter alkaliphilus</name>
    <dbReference type="NCBI Taxonomy" id="1069963"/>
    <lineage>
        <taxon>Bacteria</taxon>
        <taxon>Bacillati</taxon>
        <taxon>Actinomycetota</taxon>
        <taxon>Actinomycetes</taxon>
        <taxon>Micrococcales</taxon>
        <taxon>Intrasporangiaceae</taxon>
        <taxon>Janibacter</taxon>
    </lineage>
</organism>
<dbReference type="GO" id="GO:0030170">
    <property type="term" value="F:pyridoxal phosphate binding"/>
    <property type="evidence" value="ECO:0007669"/>
    <property type="project" value="InterPro"/>
</dbReference>
<dbReference type="GO" id="GO:0009236">
    <property type="term" value="P:cobalamin biosynthetic process"/>
    <property type="evidence" value="ECO:0007669"/>
    <property type="project" value="UniProtKB-UniRule"/>
</dbReference>
<dbReference type="Gene3D" id="3.40.50.880">
    <property type="match status" value="1"/>
</dbReference>
<dbReference type="Pfam" id="PF01656">
    <property type="entry name" value="CbiA"/>
    <property type="match status" value="1"/>
</dbReference>
<dbReference type="InterPro" id="IPR004839">
    <property type="entry name" value="Aminotransferase_I/II_large"/>
</dbReference>
<dbReference type="EMBL" id="JACBZX010000001">
    <property type="protein sequence ID" value="NYG37623.1"/>
    <property type="molecule type" value="Genomic_DNA"/>
</dbReference>
<dbReference type="NCBIfam" id="NF002204">
    <property type="entry name" value="PRK01077.1"/>
    <property type="match status" value="1"/>
</dbReference>
<feature type="region of interest" description="Disordered" evidence="8">
    <location>
        <begin position="482"/>
        <end position="517"/>
    </location>
</feature>
<reference evidence="12 13" key="1">
    <citation type="submission" date="2020-07" db="EMBL/GenBank/DDBJ databases">
        <title>Sequencing the genomes of 1000 actinobacteria strains.</title>
        <authorList>
            <person name="Klenk H.-P."/>
        </authorList>
    </citation>
    <scope>NUCLEOTIDE SEQUENCE [LARGE SCALE GENOMIC DNA]</scope>
    <source>
        <strain evidence="12 13">DSM 24723</strain>
    </source>
</reference>
<protein>
    <recommendedName>
        <fullName evidence="7">Hydrogenobyrinate a,c-diamide synthase</fullName>
        <ecNumber evidence="7">6.3.5.9</ecNumber>
    </recommendedName>
    <alternativeName>
        <fullName evidence="7">Hydrogenobyrinic acid a,c-diamide synthase</fullName>
    </alternativeName>
</protein>
<feature type="domain" description="CobB/CobQ-like glutamine amidotransferase" evidence="11">
    <location>
        <begin position="274"/>
        <end position="459"/>
    </location>
</feature>
<comment type="similarity">
    <text evidence="7">Belongs to the CobB/CbiA family.</text>
</comment>
<evidence type="ECO:0000256" key="6">
    <source>
        <dbReference type="ARBA" id="ARBA00022962"/>
    </source>
</evidence>
<dbReference type="Pfam" id="PF00155">
    <property type="entry name" value="Aminotran_1_2"/>
    <property type="match status" value="1"/>
</dbReference>
<comment type="cofactor">
    <cofactor evidence="1 7">
        <name>Mg(2+)</name>
        <dbReference type="ChEBI" id="CHEBI:18420"/>
    </cofactor>
</comment>
<keyword evidence="4 7" id="KW-0067">ATP-binding</keyword>
<dbReference type="Gene3D" id="3.40.640.10">
    <property type="entry name" value="Type I PLP-dependent aspartate aminotransferase-like (Major domain)"/>
    <property type="match status" value="1"/>
</dbReference>
<dbReference type="Proteomes" id="UP000592181">
    <property type="component" value="Unassembled WGS sequence"/>
</dbReference>
<dbReference type="CDD" id="cd00609">
    <property type="entry name" value="AAT_like"/>
    <property type="match status" value="1"/>
</dbReference>
<dbReference type="PANTHER" id="PTHR43873:SF1">
    <property type="entry name" value="COBYRINATE A,C-DIAMIDE SYNTHASE"/>
    <property type="match status" value="1"/>
</dbReference>
<evidence type="ECO:0000313" key="13">
    <source>
        <dbReference type="Proteomes" id="UP000592181"/>
    </source>
</evidence>
<dbReference type="GO" id="GO:0042242">
    <property type="term" value="F:cobyrinic acid a,c-diamide synthase activity"/>
    <property type="evidence" value="ECO:0007669"/>
    <property type="project" value="InterPro"/>
</dbReference>
<dbReference type="GO" id="GO:0043802">
    <property type="term" value="F:hydrogenobyrinic acid a,c-diamide synthase (glutamine-hydrolysing) activity"/>
    <property type="evidence" value="ECO:0007669"/>
    <property type="project" value="UniProtKB-UniRule"/>
</dbReference>
<comment type="function">
    <text evidence="7">Catalyzes the ATP-dependent amidation of the two carboxylate groups at positions a and c of hydrogenobyrinate, using either L-glutamine or ammonia as the nitrogen source.</text>
</comment>
<dbReference type="InterPro" id="IPR015422">
    <property type="entry name" value="PyrdxlP-dep_Trfase_small"/>
</dbReference>
<comment type="caution">
    <text evidence="12">The sequence shown here is derived from an EMBL/GenBank/DDBJ whole genome shotgun (WGS) entry which is preliminary data.</text>
</comment>
<keyword evidence="13" id="KW-1185">Reference proteome</keyword>
<dbReference type="SUPFAM" id="SSF52540">
    <property type="entry name" value="P-loop containing nucleoside triphosphate hydrolases"/>
    <property type="match status" value="1"/>
</dbReference>
<keyword evidence="2 7" id="KW-0436">Ligase</keyword>
<feature type="active site" description="Nucleophile" evidence="7">
    <location>
        <position position="356"/>
    </location>
</feature>
<evidence type="ECO:0000256" key="5">
    <source>
        <dbReference type="ARBA" id="ARBA00022842"/>
    </source>
</evidence>
<dbReference type="InterPro" id="IPR011698">
    <property type="entry name" value="GATase_3"/>
</dbReference>
<dbReference type="PANTHER" id="PTHR43873">
    <property type="entry name" value="COBYRINATE A,C-DIAMIDE SYNTHASE"/>
    <property type="match status" value="1"/>
</dbReference>
<dbReference type="NCBIfam" id="NF005915">
    <property type="entry name" value="PRK07908.1"/>
    <property type="match status" value="1"/>
</dbReference>
<dbReference type="InterPro" id="IPR029062">
    <property type="entry name" value="Class_I_gatase-like"/>
</dbReference>
<evidence type="ECO:0000313" key="12">
    <source>
        <dbReference type="EMBL" id="NYG37623.1"/>
    </source>
</evidence>
<dbReference type="InterPro" id="IPR015421">
    <property type="entry name" value="PyrdxlP-dep_Trfase_major"/>
</dbReference>
<dbReference type="SUPFAM" id="SSF52317">
    <property type="entry name" value="Class I glutamine amidotransferase-like"/>
    <property type="match status" value="1"/>
</dbReference>
<evidence type="ECO:0000256" key="3">
    <source>
        <dbReference type="ARBA" id="ARBA00022741"/>
    </source>
</evidence>
<keyword evidence="3 7" id="KW-0547">Nucleotide-binding</keyword>